<sequence length="142" mass="15614">MSDLSPDPARLRAILTHLDRQLADTDTIRTYLRLQREEVQRALAAAGRPPRPPRPQPSLPPARPAERPPNSPTGSGAGYMLEIKRHPKDPRPAVLHVDSCTMASQKTSPIAAAQFRVALRDTENIEPCGFCRPEDKPNDAPA</sequence>
<dbReference type="EMBL" id="JBHTMM010000253">
    <property type="protein sequence ID" value="MFD1313738.1"/>
    <property type="molecule type" value="Genomic_DNA"/>
</dbReference>
<protein>
    <submittedName>
        <fullName evidence="2">DUF6233 domain-containing protein</fullName>
    </submittedName>
</protein>
<feature type="region of interest" description="Disordered" evidence="1">
    <location>
        <begin position="40"/>
        <end position="79"/>
    </location>
</feature>
<proteinExistence type="predicted"/>
<gene>
    <name evidence="2" type="ORF">ACFQ5X_49770</name>
</gene>
<evidence type="ECO:0000313" key="2">
    <source>
        <dbReference type="EMBL" id="MFD1313738.1"/>
    </source>
</evidence>
<dbReference type="Pfam" id="PF19746">
    <property type="entry name" value="DUF6233"/>
    <property type="match status" value="1"/>
</dbReference>
<organism evidence="2 3">
    <name type="scientific">Streptomyces kaempferi</name>
    <dbReference type="NCBI Taxonomy" id="333725"/>
    <lineage>
        <taxon>Bacteria</taxon>
        <taxon>Bacillati</taxon>
        <taxon>Actinomycetota</taxon>
        <taxon>Actinomycetes</taxon>
        <taxon>Kitasatosporales</taxon>
        <taxon>Streptomycetaceae</taxon>
        <taxon>Streptomyces</taxon>
    </lineage>
</organism>
<reference evidence="3" key="1">
    <citation type="journal article" date="2019" name="Int. J. Syst. Evol. Microbiol.">
        <title>The Global Catalogue of Microorganisms (GCM) 10K type strain sequencing project: providing services to taxonomists for standard genome sequencing and annotation.</title>
        <authorList>
            <consortium name="The Broad Institute Genomics Platform"/>
            <consortium name="The Broad Institute Genome Sequencing Center for Infectious Disease"/>
            <person name="Wu L."/>
            <person name="Ma J."/>
        </authorList>
    </citation>
    <scope>NUCLEOTIDE SEQUENCE [LARGE SCALE GENOMIC DNA]</scope>
    <source>
        <strain evidence="3">CGMCC 4.7020</strain>
    </source>
</reference>
<feature type="compositionally biased region" description="Pro residues" evidence="1">
    <location>
        <begin position="49"/>
        <end position="71"/>
    </location>
</feature>
<name>A0ABW3XZP0_9ACTN</name>
<evidence type="ECO:0000313" key="3">
    <source>
        <dbReference type="Proteomes" id="UP001597058"/>
    </source>
</evidence>
<dbReference type="InterPro" id="IPR046200">
    <property type="entry name" value="DUF6233"/>
</dbReference>
<evidence type="ECO:0000256" key="1">
    <source>
        <dbReference type="SAM" id="MobiDB-lite"/>
    </source>
</evidence>
<keyword evidence="3" id="KW-1185">Reference proteome</keyword>
<dbReference type="Proteomes" id="UP001597058">
    <property type="component" value="Unassembled WGS sequence"/>
</dbReference>
<comment type="caution">
    <text evidence="2">The sequence shown here is derived from an EMBL/GenBank/DDBJ whole genome shotgun (WGS) entry which is preliminary data.</text>
</comment>
<dbReference type="RefSeq" id="WP_381238955.1">
    <property type="nucleotide sequence ID" value="NZ_JBHSKH010000065.1"/>
</dbReference>
<accession>A0ABW3XZP0</accession>